<keyword evidence="3" id="KW-1185">Reference proteome</keyword>
<proteinExistence type="predicted"/>
<sequence>MNPTVRSSVSGFEPLYGLALVLPGIPCAFSKESGAGDTEMTLADSFTKASVSMPENRKHKAMGSITEEKGSVEQRRRKREKKINALIPSSNEHHSSFGEKVVGKTGKPLHYNVAHSAGLFPTS</sequence>
<name>A0AAW2BPY9_9ROSI</name>
<evidence type="ECO:0000313" key="3">
    <source>
        <dbReference type="Proteomes" id="UP001459277"/>
    </source>
</evidence>
<organism evidence="2 3">
    <name type="scientific">Lithocarpus litseifolius</name>
    <dbReference type="NCBI Taxonomy" id="425828"/>
    <lineage>
        <taxon>Eukaryota</taxon>
        <taxon>Viridiplantae</taxon>
        <taxon>Streptophyta</taxon>
        <taxon>Embryophyta</taxon>
        <taxon>Tracheophyta</taxon>
        <taxon>Spermatophyta</taxon>
        <taxon>Magnoliopsida</taxon>
        <taxon>eudicotyledons</taxon>
        <taxon>Gunneridae</taxon>
        <taxon>Pentapetalae</taxon>
        <taxon>rosids</taxon>
        <taxon>fabids</taxon>
        <taxon>Fagales</taxon>
        <taxon>Fagaceae</taxon>
        <taxon>Lithocarpus</taxon>
    </lineage>
</organism>
<accession>A0AAW2BPY9</accession>
<feature type="region of interest" description="Disordered" evidence="1">
    <location>
        <begin position="50"/>
        <end position="101"/>
    </location>
</feature>
<comment type="caution">
    <text evidence="2">The sequence shown here is derived from an EMBL/GenBank/DDBJ whole genome shotgun (WGS) entry which is preliminary data.</text>
</comment>
<dbReference type="Proteomes" id="UP001459277">
    <property type="component" value="Unassembled WGS sequence"/>
</dbReference>
<reference evidence="2 3" key="1">
    <citation type="submission" date="2024-01" db="EMBL/GenBank/DDBJ databases">
        <title>A telomere-to-telomere, gap-free genome of sweet tea (Lithocarpus litseifolius).</title>
        <authorList>
            <person name="Zhou J."/>
        </authorList>
    </citation>
    <scope>NUCLEOTIDE SEQUENCE [LARGE SCALE GENOMIC DNA]</scope>
    <source>
        <strain evidence="2">Zhou-2022a</strain>
        <tissue evidence="2">Leaf</tissue>
    </source>
</reference>
<protein>
    <submittedName>
        <fullName evidence="2">Uncharacterized protein</fullName>
    </submittedName>
</protein>
<dbReference type="EMBL" id="JAZDWU010000011">
    <property type="protein sequence ID" value="KAK9987423.1"/>
    <property type="molecule type" value="Genomic_DNA"/>
</dbReference>
<evidence type="ECO:0000313" key="2">
    <source>
        <dbReference type="EMBL" id="KAK9987423.1"/>
    </source>
</evidence>
<dbReference type="AlphaFoldDB" id="A0AAW2BPY9"/>
<gene>
    <name evidence="2" type="ORF">SO802_032374</name>
</gene>
<evidence type="ECO:0000256" key="1">
    <source>
        <dbReference type="SAM" id="MobiDB-lite"/>
    </source>
</evidence>